<evidence type="ECO:0000256" key="14">
    <source>
        <dbReference type="ARBA" id="ARBA00022777"/>
    </source>
</evidence>
<dbReference type="PROSITE" id="PS00742">
    <property type="entry name" value="PEP_ENZYMES_2"/>
    <property type="match status" value="1"/>
</dbReference>
<dbReference type="NCBIfam" id="TIGR01417">
    <property type="entry name" value="PTS_I_fam"/>
    <property type="match status" value="1"/>
</dbReference>
<evidence type="ECO:0000256" key="9">
    <source>
        <dbReference type="ARBA" id="ARBA00022490"/>
    </source>
</evidence>
<feature type="binding site" evidence="20">
    <location>
        <position position="430"/>
    </location>
    <ligand>
        <name>Mg(2+)</name>
        <dbReference type="ChEBI" id="CHEBI:18420"/>
    </ligand>
</feature>
<evidence type="ECO:0000256" key="3">
    <source>
        <dbReference type="ARBA" id="ARBA00002728"/>
    </source>
</evidence>
<evidence type="ECO:0000256" key="18">
    <source>
        <dbReference type="PIRSR" id="PIRSR000732-1"/>
    </source>
</evidence>
<evidence type="ECO:0000256" key="6">
    <source>
        <dbReference type="ARBA" id="ARBA00012232"/>
    </source>
</evidence>
<dbReference type="InterPro" id="IPR006318">
    <property type="entry name" value="PTS_EI-like"/>
</dbReference>
<dbReference type="EC" id="2.7.3.9" evidence="6 17"/>
<dbReference type="SUPFAM" id="SSF47831">
    <property type="entry name" value="Enzyme I of the PEP:sugar phosphotransferase system HPr-binding (sub)domain"/>
    <property type="match status" value="1"/>
</dbReference>
<proteinExistence type="inferred from homology"/>
<evidence type="ECO:0000256" key="17">
    <source>
        <dbReference type="PIRNR" id="PIRNR000732"/>
    </source>
</evidence>
<evidence type="ECO:0000256" key="2">
    <source>
        <dbReference type="ARBA" id="ARBA00001946"/>
    </source>
</evidence>
<dbReference type="InterPro" id="IPR008279">
    <property type="entry name" value="PEP-util_enz_mobile_dom"/>
</dbReference>
<feature type="binding site" evidence="20">
    <location>
        <position position="454"/>
    </location>
    <ligand>
        <name>Mg(2+)</name>
        <dbReference type="ChEBI" id="CHEBI:18420"/>
    </ligand>
</feature>
<evidence type="ECO:0000256" key="13">
    <source>
        <dbReference type="ARBA" id="ARBA00022723"/>
    </source>
</evidence>
<keyword evidence="8 17" id="KW-0813">Transport</keyword>
<dbReference type="InterPro" id="IPR024692">
    <property type="entry name" value="PTS_EI"/>
</dbReference>
<accession>A0A9D1GCH4</accession>
<dbReference type="PANTHER" id="PTHR46244:SF3">
    <property type="entry name" value="PHOSPHOENOLPYRUVATE-PROTEIN PHOSPHOTRANSFERASE"/>
    <property type="match status" value="1"/>
</dbReference>
<protein>
    <recommendedName>
        <fullName evidence="7 17">Phosphoenolpyruvate-protein phosphotransferase</fullName>
        <ecNumber evidence="6 17">2.7.3.9</ecNumber>
    </recommendedName>
    <alternativeName>
        <fullName evidence="16 17">Phosphotransferase system, enzyme I</fullName>
    </alternativeName>
</protein>
<evidence type="ECO:0000256" key="12">
    <source>
        <dbReference type="ARBA" id="ARBA00022683"/>
    </source>
</evidence>
<comment type="caution">
    <text evidence="24">The sequence shown here is derived from an EMBL/GenBank/DDBJ whole genome shotgun (WGS) entry which is preliminary data.</text>
</comment>
<evidence type="ECO:0000256" key="5">
    <source>
        <dbReference type="ARBA" id="ARBA00007837"/>
    </source>
</evidence>
<dbReference type="GO" id="GO:0016301">
    <property type="term" value="F:kinase activity"/>
    <property type="evidence" value="ECO:0007669"/>
    <property type="project" value="UniProtKB-KW"/>
</dbReference>
<keyword evidence="10 17" id="KW-0762">Sugar transport</keyword>
<evidence type="ECO:0000256" key="20">
    <source>
        <dbReference type="PIRSR" id="PIRSR000732-3"/>
    </source>
</evidence>
<feature type="active site" description="Proton donor" evidence="18">
    <location>
        <position position="502"/>
    </location>
</feature>
<evidence type="ECO:0000256" key="10">
    <source>
        <dbReference type="ARBA" id="ARBA00022597"/>
    </source>
</evidence>
<evidence type="ECO:0000256" key="1">
    <source>
        <dbReference type="ARBA" id="ARBA00000683"/>
    </source>
</evidence>
<gene>
    <name evidence="24" type="primary">ptsP</name>
    <name evidence="24" type="ORF">IAB59_07320</name>
</gene>
<dbReference type="InterPro" id="IPR036637">
    <property type="entry name" value="Phosphohistidine_dom_sf"/>
</dbReference>
<dbReference type="Gene3D" id="3.50.30.10">
    <property type="entry name" value="Phosphohistidine domain"/>
    <property type="match status" value="1"/>
</dbReference>
<feature type="binding site" evidence="19">
    <location>
        <position position="295"/>
    </location>
    <ligand>
        <name>phosphoenolpyruvate</name>
        <dbReference type="ChEBI" id="CHEBI:58702"/>
    </ligand>
</feature>
<dbReference type="AlphaFoldDB" id="A0A9D1GCH4"/>
<dbReference type="Gene3D" id="1.10.274.10">
    <property type="entry name" value="PtsI, HPr-binding domain"/>
    <property type="match status" value="1"/>
</dbReference>
<evidence type="ECO:0000313" key="24">
    <source>
        <dbReference type="EMBL" id="HIT38266.1"/>
    </source>
</evidence>
<dbReference type="InterPro" id="IPR023151">
    <property type="entry name" value="PEP_util_CS"/>
</dbReference>
<dbReference type="Pfam" id="PF00391">
    <property type="entry name" value="PEP-utilizers"/>
    <property type="match status" value="1"/>
</dbReference>
<keyword evidence="13 17" id="KW-0479">Metal-binding</keyword>
<evidence type="ECO:0000256" key="19">
    <source>
        <dbReference type="PIRSR" id="PIRSR000732-2"/>
    </source>
</evidence>
<dbReference type="InterPro" id="IPR000121">
    <property type="entry name" value="PEP_util_C"/>
</dbReference>
<dbReference type="SUPFAM" id="SSF52009">
    <property type="entry name" value="Phosphohistidine domain"/>
    <property type="match status" value="1"/>
</dbReference>
<evidence type="ECO:0000256" key="7">
    <source>
        <dbReference type="ARBA" id="ARBA00016544"/>
    </source>
</evidence>
<dbReference type="Pfam" id="PF02896">
    <property type="entry name" value="PEP-utilizers_C"/>
    <property type="match status" value="1"/>
</dbReference>
<dbReference type="GO" id="GO:0009401">
    <property type="term" value="P:phosphoenolpyruvate-dependent sugar phosphotransferase system"/>
    <property type="evidence" value="ECO:0007669"/>
    <property type="project" value="UniProtKB-KW"/>
</dbReference>
<comment type="subcellular location">
    <subcellularLocation>
        <location evidence="4 17">Cytoplasm</location>
    </subcellularLocation>
</comment>
<name>A0A9D1GCH4_9FIRM</name>
<feature type="domain" description="PEP-utilising enzyme mobile" evidence="21">
    <location>
        <begin position="152"/>
        <end position="224"/>
    </location>
</feature>
<feature type="binding site" evidence="19">
    <location>
        <position position="331"/>
    </location>
    <ligand>
        <name>phosphoenolpyruvate</name>
        <dbReference type="ChEBI" id="CHEBI:58702"/>
    </ligand>
</feature>
<reference evidence="24" key="2">
    <citation type="journal article" date="2021" name="PeerJ">
        <title>Extensive microbial diversity within the chicken gut microbiome revealed by metagenomics and culture.</title>
        <authorList>
            <person name="Gilroy R."/>
            <person name="Ravi A."/>
            <person name="Getino M."/>
            <person name="Pursley I."/>
            <person name="Horton D.L."/>
            <person name="Alikhan N.F."/>
            <person name="Baker D."/>
            <person name="Gharbi K."/>
            <person name="Hall N."/>
            <person name="Watson M."/>
            <person name="Adriaenssens E.M."/>
            <person name="Foster-Nyarko E."/>
            <person name="Jarju S."/>
            <person name="Secka A."/>
            <person name="Antonio M."/>
            <person name="Oren A."/>
            <person name="Chaudhuri R.R."/>
            <person name="La Ragione R."/>
            <person name="Hildebrand F."/>
            <person name="Pallen M.J."/>
        </authorList>
    </citation>
    <scope>NUCLEOTIDE SEQUENCE</scope>
    <source>
        <strain evidence="24">CHK195-26880</strain>
    </source>
</reference>
<feature type="active site" description="Tele-phosphohistidine intermediate" evidence="18">
    <location>
        <position position="188"/>
    </location>
</feature>
<dbReference type="GO" id="GO:0008965">
    <property type="term" value="F:phosphoenolpyruvate-protein phosphotransferase activity"/>
    <property type="evidence" value="ECO:0007669"/>
    <property type="project" value="UniProtKB-EC"/>
</dbReference>
<evidence type="ECO:0000256" key="16">
    <source>
        <dbReference type="ARBA" id="ARBA00033235"/>
    </source>
</evidence>
<dbReference type="PIRSF" id="PIRSF000732">
    <property type="entry name" value="PTS_enzyme_I"/>
    <property type="match status" value="1"/>
</dbReference>
<dbReference type="InterPro" id="IPR008731">
    <property type="entry name" value="PTS_EIN"/>
</dbReference>
<dbReference type="SUPFAM" id="SSF51621">
    <property type="entry name" value="Phosphoenolpyruvate/pyruvate domain"/>
    <property type="match status" value="1"/>
</dbReference>
<dbReference type="GO" id="GO:0046872">
    <property type="term" value="F:metal ion binding"/>
    <property type="evidence" value="ECO:0007669"/>
    <property type="project" value="UniProtKB-KW"/>
</dbReference>
<dbReference type="InterPro" id="IPR040442">
    <property type="entry name" value="Pyrv_kinase-like_dom_sf"/>
</dbReference>
<keyword evidence="9 17" id="KW-0963">Cytoplasm</keyword>
<evidence type="ECO:0000313" key="25">
    <source>
        <dbReference type="Proteomes" id="UP000886833"/>
    </source>
</evidence>
<comment type="cofactor">
    <cofactor evidence="2 17 20">
        <name>Mg(2+)</name>
        <dbReference type="ChEBI" id="CHEBI:18420"/>
    </cofactor>
</comment>
<keyword evidence="12 17" id="KW-0598">Phosphotransferase system</keyword>
<keyword evidence="11 17" id="KW-0808">Transferase</keyword>
<feature type="binding site" evidence="19">
    <location>
        <position position="464"/>
    </location>
    <ligand>
        <name>phosphoenolpyruvate</name>
        <dbReference type="ChEBI" id="CHEBI:58702"/>
    </ligand>
</feature>
<dbReference type="Gene3D" id="3.20.20.60">
    <property type="entry name" value="Phosphoenolpyruvate-binding domains"/>
    <property type="match status" value="1"/>
</dbReference>
<comment type="function">
    <text evidence="3 17">General (non sugar-specific) component of the phosphoenolpyruvate-dependent sugar phosphotransferase system (sugar PTS). This major carbohydrate active-transport system catalyzes the phosphorylation of incoming sugar substrates concomitantly with their translocation across the cell membrane. Enzyme I transfers the phosphoryl group from phosphoenolpyruvate (PEP) to the phosphoryl carrier protein (HPr).</text>
</comment>
<dbReference type="PANTHER" id="PTHR46244">
    <property type="entry name" value="PHOSPHOENOLPYRUVATE-PROTEIN PHOSPHOTRANSFERASE"/>
    <property type="match status" value="1"/>
</dbReference>
<dbReference type="InterPro" id="IPR050499">
    <property type="entry name" value="PEP-utilizing_PTS_enzyme"/>
</dbReference>
<dbReference type="InterPro" id="IPR015813">
    <property type="entry name" value="Pyrv/PenolPyrv_kinase-like_dom"/>
</dbReference>
<reference evidence="24" key="1">
    <citation type="submission" date="2020-10" db="EMBL/GenBank/DDBJ databases">
        <authorList>
            <person name="Gilroy R."/>
        </authorList>
    </citation>
    <scope>NUCLEOTIDE SEQUENCE</scope>
    <source>
        <strain evidence="24">CHK195-26880</strain>
    </source>
</reference>
<keyword evidence="15 17" id="KW-0460">Magnesium</keyword>
<dbReference type="InterPro" id="IPR036618">
    <property type="entry name" value="PtsI_HPr-bd_sf"/>
</dbReference>
<feature type="binding site" evidence="19">
    <location>
        <begin position="453"/>
        <end position="454"/>
    </location>
    <ligand>
        <name>phosphoenolpyruvate</name>
        <dbReference type="ChEBI" id="CHEBI:58702"/>
    </ligand>
</feature>
<dbReference type="GO" id="GO:0005737">
    <property type="term" value="C:cytoplasm"/>
    <property type="evidence" value="ECO:0007669"/>
    <property type="project" value="UniProtKB-SubCell"/>
</dbReference>
<comment type="catalytic activity">
    <reaction evidence="1 17">
        <text>L-histidyl-[protein] + phosphoenolpyruvate = N(pros)-phospho-L-histidyl-[protein] + pyruvate</text>
        <dbReference type="Rhea" id="RHEA:23880"/>
        <dbReference type="Rhea" id="RHEA-COMP:9745"/>
        <dbReference type="Rhea" id="RHEA-COMP:9746"/>
        <dbReference type="ChEBI" id="CHEBI:15361"/>
        <dbReference type="ChEBI" id="CHEBI:29979"/>
        <dbReference type="ChEBI" id="CHEBI:58702"/>
        <dbReference type="ChEBI" id="CHEBI:64837"/>
        <dbReference type="EC" id="2.7.3.9"/>
    </reaction>
</comment>
<evidence type="ECO:0000259" key="23">
    <source>
        <dbReference type="Pfam" id="PF05524"/>
    </source>
</evidence>
<keyword evidence="14 17" id="KW-0418">Kinase</keyword>
<dbReference type="EMBL" id="DVKQ01000094">
    <property type="protein sequence ID" value="HIT38266.1"/>
    <property type="molecule type" value="Genomic_DNA"/>
</dbReference>
<dbReference type="PRINTS" id="PR01736">
    <property type="entry name" value="PHPHTRNFRASE"/>
</dbReference>
<dbReference type="Proteomes" id="UP000886833">
    <property type="component" value="Unassembled WGS sequence"/>
</dbReference>
<evidence type="ECO:0000259" key="21">
    <source>
        <dbReference type="Pfam" id="PF00391"/>
    </source>
</evidence>
<organism evidence="24 25">
    <name type="scientific">Candidatus Onthousia faecipullorum</name>
    <dbReference type="NCBI Taxonomy" id="2840887"/>
    <lineage>
        <taxon>Bacteria</taxon>
        <taxon>Bacillati</taxon>
        <taxon>Bacillota</taxon>
        <taxon>Bacilli</taxon>
        <taxon>Candidatus Onthousia</taxon>
    </lineage>
</organism>
<evidence type="ECO:0000259" key="22">
    <source>
        <dbReference type="Pfam" id="PF02896"/>
    </source>
</evidence>
<sequence>MKYLGNKVGNGLALGKVYIIDAKIPELKEIKLTTDEEITKEKEDLKTVVESVCKDYERLEAEATSDDIKQLCNFYKILLSSNSLITSMEEIIDEQKCDKNTAITKVMKRKAEELSLVDNAYLKERSKDIEDVTNKLLRKSLNIKEVDLSKLTEDTILVAESIPPSVLLSNNLGYVKGIVAELGGKTSHVAILASTLGIPSVFGIKEVSKTLTDGELIYVNGNEGYIENNLTDTKINEVKEKIKKEELLKVSLVDMKDKPSLTKDNKSLLITANAGDLSELDKLLEVNSDGIGLFRTEFLFLNRSTAPEEDYLFNVYKTFAEKLNGKPLIIRTLDIGGDKKCPYIDIKDEQNPFLGYRAIRYCLDNKEFFKVSLRAILRASHYGNVMIMYPMISSLEEIYKANEILDEAKRELASKNIPFNKNIKAGIMIEVPSAAVISDMLIDEVDFFSIGTNDLIQYTVAVDRLNPTVSGLYSFYNPGVIRLIKKTIDSVKGKKDKFVGMCGEMAADPLAIILLVGLGLEEFSVNASMVLKVKKLISMIDSREAKIIADKVLTLKTAKEVEAYLDSEAKKIYGKYY</sequence>
<evidence type="ECO:0000256" key="11">
    <source>
        <dbReference type="ARBA" id="ARBA00022679"/>
    </source>
</evidence>
<dbReference type="Pfam" id="PF05524">
    <property type="entry name" value="PEP-utilisers_N"/>
    <property type="match status" value="1"/>
</dbReference>
<feature type="domain" description="Phosphotransferase system enzyme I N-terminal" evidence="23">
    <location>
        <begin position="5"/>
        <end position="125"/>
    </location>
</feature>
<feature type="domain" description="PEP-utilising enzyme C-terminal" evidence="22">
    <location>
        <begin position="254"/>
        <end position="540"/>
    </location>
</feature>
<evidence type="ECO:0000256" key="4">
    <source>
        <dbReference type="ARBA" id="ARBA00004496"/>
    </source>
</evidence>
<comment type="similarity">
    <text evidence="5 17">Belongs to the PEP-utilizing enzyme family.</text>
</comment>
<evidence type="ECO:0000256" key="8">
    <source>
        <dbReference type="ARBA" id="ARBA00022448"/>
    </source>
</evidence>
<evidence type="ECO:0000256" key="15">
    <source>
        <dbReference type="ARBA" id="ARBA00022842"/>
    </source>
</evidence>